<dbReference type="Pfam" id="PF00296">
    <property type="entry name" value="Bac_luciferase"/>
    <property type="match status" value="1"/>
</dbReference>
<reference evidence="3 4" key="1">
    <citation type="submission" date="2018-09" db="EMBL/GenBank/DDBJ databases">
        <title>Genomic Encyclopedia of Archaeal and Bacterial Type Strains, Phase II (KMG-II): from individual species to whole genera.</title>
        <authorList>
            <person name="Goeker M."/>
        </authorList>
    </citation>
    <scope>NUCLEOTIDE SEQUENCE [LARGE SCALE GENOMIC DNA]</scope>
    <source>
        <strain evidence="3 4">DSM 13151</strain>
    </source>
</reference>
<organism evidence="3 4">
    <name type="scientific">Halopiger aswanensis</name>
    <dbReference type="NCBI Taxonomy" id="148449"/>
    <lineage>
        <taxon>Archaea</taxon>
        <taxon>Methanobacteriati</taxon>
        <taxon>Methanobacteriota</taxon>
        <taxon>Stenosarchaea group</taxon>
        <taxon>Halobacteria</taxon>
        <taxon>Halobacteriales</taxon>
        <taxon>Natrialbaceae</taxon>
        <taxon>Halopiger</taxon>
    </lineage>
</organism>
<protein>
    <submittedName>
        <fullName evidence="3">Coenzyme F420-dependent oxidoreductase</fullName>
    </submittedName>
</protein>
<feature type="domain" description="Luciferase-like" evidence="2">
    <location>
        <begin position="11"/>
        <end position="303"/>
    </location>
</feature>
<dbReference type="AlphaFoldDB" id="A0A3R7GJV4"/>
<proteinExistence type="predicted"/>
<evidence type="ECO:0000259" key="2">
    <source>
        <dbReference type="Pfam" id="PF00296"/>
    </source>
</evidence>
<dbReference type="EMBL" id="RAPO01000001">
    <property type="protein sequence ID" value="RKD97048.1"/>
    <property type="molecule type" value="Genomic_DNA"/>
</dbReference>
<dbReference type="InterPro" id="IPR023909">
    <property type="entry name" value="F420_NP1902A"/>
</dbReference>
<dbReference type="SUPFAM" id="SSF51679">
    <property type="entry name" value="Bacterial luciferase-like"/>
    <property type="match status" value="1"/>
</dbReference>
<comment type="caution">
    <text evidence="3">The sequence shown here is derived from an EMBL/GenBank/DDBJ whole genome shotgun (WGS) entry which is preliminary data.</text>
</comment>
<dbReference type="RefSeq" id="WP_120242628.1">
    <property type="nucleotide sequence ID" value="NZ_RAPO01000001.1"/>
</dbReference>
<dbReference type="Gene3D" id="3.20.20.30">
    <property type="entry name" value="Luciferase-like domain"/>
    <property type="match status" value="1"/>
</dbReference>
<accession>A0A3R7GJV4</accession>
<dbReference type="PANTHER" id="PTHR43244:SF1">
    <property type="entry name" value="5,10-METHYLENETETRAHYDROMETHANOPTERIN REDUCTASE"/>
    <property type="match status" value="1"/>
</dbReference>
<dbReference type="Proteomes" id="UP000283805">
    <property type="component" value="Unassembled WGS sequence"/>
</dbReference>
<name>A0A3R7GJV4_9EURY</name>
<keyword evidence="4" id="KW-1185">Reference proteome</keyword>
<dbReference type="InterPro" id="IPR050564">
    <property type="entry name" value="F420-G6PD/mer"/>
</dbReference>
<dbReference type="OrthoDB" id="194060at2157"/>
<dbReference type="InterPro" id="IPR036661">
    <property type="entry name" value="Luciferase-like_sf"/>
</dbReference>
<sequence>MTDRSLHLPVAAQPSLDALVDLARLGERHGYEFAWLPETWGRDAVTILATIARETERIGIGPSVVNVYSRSPALLGQTAATLQEAADGRLRMGIAPSGPAVVEGWHGLEFDRPLRRTREYIEIMRAVLSGERVEYDGDIFSLSGFRLRCDPPEEPVRIDAAGMGPKAVELAGRFADGWHAILFTPEGLEERLEDLRRGADLGDRTLDDVRVTLSVTACALEDGDRARSLARQHLAFYVGAMGTYYRESLARQGYADEASEIAAAWANGDREAALEAIPDALLDDLAAVGTPEQAREELRKFERIDGVDEIGIGFPRGASSDEIEATIASLAPDETE</sequence>
<dbReference type="GO" id="GO:0016705">
    <property type="term" value="F:oxidoreductase activity, acting on paired donors, with incorporation or reduction of molecular oxygen"/>
    <property type="evidence" value="ECO:0007669"/>
    <property type="project" value="InterPro"/>
</dbReference>
<keyword evidence="1" id="KW-0560">Oxidoreductase</keyword>
<evidence type="ECO:0000313" key="4">
    <source>
        <dbReference type="Proteomes" id="UP000283805"/>
    </source>
</evidence>
<dbReference type="PANTHER" id="PTHR43244">
    <property type="match status" value="1"/>
</dbReference>
<dbReference type="NCBIfam" id="TIGR04024">
    <property type="entry name" value="F420_NP1902A"/>
    <property type="match status" value="1"/>
</dbReference>
<evidence type="ECO:0000313" key="3">
    <source>
        <dbReference type="EMBL" id="RKD97048.1"/>
    </source>
</evidence>
<gene>
    <name evidence="3" type="ORF">ATJ93_0029</name>
</gene>
<dbReference type="InterPro" id="IPR011251">
    <property type="entry name" value="Luciferase-like_dom"/>
</dbReference>
<evidence type="ECO:0000256" key="1">
    <source>
        <dbReference type="ARBA" id="ARBA00023002"/>
    </source>
</evidence>